<dbReference type="KEGG" id="dsu:Dsui_1126"/>
<dbReference type="Gene3D" id="2.40.170.20">
    <property type="entry name" value="TonB-dependent receptor, beta-barrel domain"/>
    <property type="match status" value="1"/>
</dbReference>
<evidence type="ECO:0000256" key="5">
    <source>
        <dbReference type="ARBA" id="ARBA00022496"/>
    </source>
</evidence>
<keyword evidence="11 17" id="KW-0675">Receptor</keyword>
<proteinExistence type="inferred from homology"/>
<dbReference type="eggNOG" id="COG4206">
    <property type="taxonomic scope" value="Bacteria"/>
</dbReference>
<evidence type="ECO:0000313" key="17">
    <source>
        <dbReference type="EMBL" id="AEV25528.1"/>
    </source>
</evidence>
<dbReference type="InterPro" id="IPR000531">
    <property type="entry name" value="Beta-barrel_TonB"/>
</dbReference>
<dbReference type="GO" id="GO:0009279">
    <property type="term" value="C:cell outer membrane"/>
    <property type="evidence" value="ECO:0007669"/>
    <property type="project" value="UniProtKB-SubCell"/>
</dbReference>
<evidence type="ECO:0000256" key="6">
    <source>
        <dbReference type="ARBA" id="ARBA00022692"/>
    </source>
</evidence>
<feature type="domain" description="TonB-dependent receptor-like beta-barrel" evidence="15">
    <location>
        <begin position="175"/>
        <end position="589"/>
    </location>
</feature>
<evidence type="ECO:0000259" key="16">
    <source>
        <dbReference type="Pfam" id="PF07715"/>
    </source>
</evidence>
<keyword evidence="9 14" id="KW-0798">TonB box</keyword>
<keyword evidence="8" id="KW-0406">Ion transport</keyword>
<comment type="similarity">
    <text evidence="2 13 14">Belongs to the TonB-dependent receptor family.</text>
</comment>
<keyword evidence="6 13" id="KW-0812">Transmembrane</keyword>
<evidence type="ECO:0000256" key="14">
    <source>
        <dbReference type="RuleBase" id="RU003357"/>
    </source>
</evidence>
<dbReference type="AlphaFoldDB" id="G8QK95"/>
<evidence type="ECO:0000256" key="3">
    <source>
        <dbReference type="ARBA" id="ARBA00022448"/>
    </source>
</evidence>
<protein>
    <submittedName>
        <fullName evidence="17">Outer membrane receptor protein</fullName>
    </submittedName>
</protein>
<reference evidence="17 18" key="1">
    <citation type="journal article" date="2012" name="J. Bacteriol.">
        <title>Complete genome sequence of the anaerobic perchlorate-reducing bacterium Azospira suillum strain PS.</title>
        <authorList>
            <person name="Byrne-Bailey K.G."/>
            <person name="Coates J.D."/>
        </authorList>
    </citation>
    <scope>NUCLEOTIDE SEQUENCE [LARGE SCALE GENOMIC DNA]</scope>
    <source>
        <strain evidence="18">ATCC BAA-33 / DSM 13638 / PS</strain>
    </source>
</reference>
<name>G8QK95_AZOOP</name>
<evidence type="ECO:0000256" key="13">
    <source>
        <dbReference type="PROSITE-ProRule" id="PRU01360"/>
    </source>
</evidence>
<evidence type="ECO:0000256" key="1">
    <source>
        <dbReference type="ARBA" id="ARBA00004571"/>
    </source>
</evidence>
<evidence type="ECO:0000259" key="15">
    <source>
        <dbReference type="Pfam" id="PF00593"/>
    </source>
</evidence>
<keyword evidence="12 13" id="KW-0998">Cell outer membrane</keyword>
<evidence type="ECO:0000256" key="4">
    <source>
        <dbReference type="ARBA" id="ARBA00022452"/>
    </source>
</evidence>
<gene>
    <name evidence="17" type="ordered locus">Dsui_1126</name>
</gene>
<dbReference type="STRING" id="640081.Dsui_1126"/>
<dbReference type="InterPro" id="IPR037066">
    <property type="entry name" value="Plug_dom_sf"/>
</dbReference>
<keyword evidence="3 13" id="KW-0813">Transport</keyword>
<dbReference type="InterPro" id="IPR012910">
    <property type="entry name" value="Plug_dom"/>
</dbReference>
<keyword evidence="7" id="KW-0408">Iron</keyword>
<dbReference type="Pfam" id="PF00593">
    <property type="entry name" value="TonB_dep_Rec_b-barrel"/>
    <property type="match status" value="1"/>
</dbReference>
<evidence type="ECO:0000256" key="8">
    <source>
        <dbReference type="ARBA" id="ARBA00023065"/>
    </source>
</evidence>
<comment type="subcellular location">
    <subcellularLocation>
        <location evidence="1 13">Cell outer membrane</location>
        <topology evidence="1 13">Multi-pass membrane protein</topology>
    </subcellularLocation>
</comment>
<sequence length="633" mass="70424">MTAKQLENRPLLRPAEVLETVPGLIVTQHAGDGKANQYFLRGFNLDHGTDFSVAIDGMPINLPTHAHGHGYLDLNFLIPELVERIQYKKGPYAAEDGDFSSAGSARIDYRRALPEDYVSIGLGSNGYRRLLTAADKETAGGGRWLGAVEVFHNDGPWEVPEHYKRLNGVLRYSEGTRNNGHSVAFMAYDGDWTSTDQLARRAVDQGLVNRYGSLDPTAGGNTRRLSLSGQWARQDGAVQTRANAYLVDYRLNLFSNFTYAMDDPVNGDQFEQADRRRYGGFGWSRSQPVQWLGKEGDFTWGVQGRQDDIDNVGLYRTAARQRLSTVRSDSVNQGSLGLYGQWGAQWSDWLRSVAGLRHDRYRFKVDSSLAANSGKENDGITSPKLSLIFGPFANQEFYYNWGQGFHSNDARGTTIRVDPSNPGDPMSRVPALVKSRGQEVGWRSAPAPGWNTSVALWRLDLDSELLFVGDAGTTEAGRPSHRQGVEWSNYWTPRDWLTLDADIALSKARFRDDDAAGKYIPGAVERTASVGVAVHDLGPWRGGLRLRYLGPRALIEDNSVRSGSSVMVNLNVGYKLAAKSQLTLEVLNLFNRKASDIDYYYESRLRGEAATVADVHSHPAEPRIWRLTYTQGF</sequence>
<dbReference type="HOGENOM" id="CLU_016085_0_0_4"/>
<evidence type="ECO:0000313" key="18">
    <source>
        <dbReference type="Proteomes" id="UP000005633"/>
    </source>
</evidence>
<evidence type="ECO:0000256" key="11">
    <source>
        <dbReference type="ARBA" id="ARBA00023170"/>
    </source>
</evidence>
<evidence type="ECO:0000256" key="9">
    <source>
        <dbReference type="ARBA" id="ARBA00023077"/>
    </source>
</evidence>
<accession>G8QK95</accession>
<keyword evidence="4 13" id="KW-1134">Transmembrane beta strand</keyword>
<dbReference type="GO" id="GO:0006826">
    <property type="term" value="P:iron ion transport"/>
    <property type="evidence" value="ECO:0007669"/>
    <property type="project" value="UniProtKB-KW"/>
</dbReference>
<keyword evidence="10 13" id="KW-0472">Membrane</keyword>
<evidence type="ECO:0000256" key="2">
    <source>
        <dbReference type="ARBA" id="ARBA00009810"/>
    </source>
</evidence>
<dbReference type="Gene3D" id="2.170.130.10">
    <property type="entry name" value="TonB-dependent receptor, plug domain"/>
    <property type="match status" value="1"/>
</dbReference>
<dbReference type="PANTHER" id="PTHR32552:SF81">
    <property type="entry name" value="TONB-DEPENDENT OUTER MEMBRANE RECEPTOR"/>
    <property type="match status" value="1"/>
</dbReference>
<dbReference type="OrthoDB" id="99480at2"/>
<dbReference type="Proteomes" id="UP000005633">
    <property type="component" value="Chromosome"/>
</dbReference>
<organism evidence="17 18">
    <name type="scientific">Azospira oryzae (strain ATCC BAA-33 / DSM 13638 / PS)</name>
    <name type="common">Dechlorosoma suillum</name>
    <dbReference type="NCBI Taxonomy" id="640081"/>
    <lineage>
        <taxon>Bacteria</taxon>
        <taxon>Pseudomonadati</taxon>
        <taxon>Pseudomonadota</taxon>
        <taxon>Betaproteobacteria</taxon>
        <taxon>Rhodocyclales</taxon>
        <taxon>Rhodocyclaceae</taxon>
        <taxon>Azospira</taxon>
    </lineage>
</organism>
<dbReference type="SUPFAM" id="SSF56935">
    <property type="entry name" value="Porins"/>
    <property type="match status" value="1"/>
</dbReference>
<dbReference type="EMBL" id="CP003153">
    <property type="protein sequence ID" value="AEV25528.1"/>
    <property type="molecule type" value="Genomic_DNA"/>
</dbReference>
<evidence type="ECO:0000256" key="7">
    <source>
        <dbReference type="ARBA" id="ARBA00023004"/>
    </source>
</evidence>
<evidence type="ECO:0000256" key="12">
    <source>
        <dbReference type="ARBA" id="ARBA00023237"/>
    </source>
</evidence>
<keyword evidence="5" id="KW-0410">Iron transport</keyword>
<dbReference type="InterPro" id="IPR036942">
    <property type="entry name" value="Beta-barrel_TonB_sf"/>
</dbReference>
<dbReference type="PROSITE" id="PS52016">
    <property type="entry name" value="TONB_DEPENDENT_REC_3"/>
    <property type="match status" value="1"/>
</dbReference>
<dbReference type="Pfam" id="PF07715">
    <property type="entry name" value="Plug"/>
    <property type="match status" value="1"/>
</dbReference>
<evidence type="ECO:0000256" key="10">
    <source>
        <dbReference type="ARBA" id="ARBA00023136"/>
    </source>
</evidence>
<feature type="domain" description="TonB-dependent receptor plug" evidence="16">
    <location>
        <begin position="2"/>
        <end position="103"/>
    </location>
</feature>
<dbReference type="PANTHER" id="PTHR32552">
    <property type="entry name" value="FERRICHROME IRON RECEPTOR-RELATED"/>
    <property type="match status" value="1"/>
</dbReference>
<dbReference type="InterPro" id="IPR039426">
    <property type="entry name" value="TonB-dep_rcpt-like"/>
</dbReference>